<evidence type="ECO:0000313" key="11">
    <source>
        <dbReference type="Proteomes" id="UP001152607"/>
    </source>
</evidence>
<evidence type="ECO:0000256" key="1">
    <source>
        <dbReference type="ARBA" id="ARBA00004123"/>
    </source>
</evidence>
<dbReference type="GO" id="GO:0005634">
    <property type="term" value="C:nucleus"/>
    <property type="evidence" value="ECO:0007669"/>
    <property type="project" value="UniProtKB-SubCell"/>
</dbReference>
<keyword evidence="11" id="KW-1185">Reference proteome</keyword>
<feature type="region of interest" description="Disordered" evidence="7">
    <location>
        <begin position="1046"/>
        <end position="1162"/>
    </location>
</feature>
<comment type="caution">
    <text evidence="10">The sequence shown here is derived from an EMBL/GenBank/DDBJ whole genome shotgun (WGS) entry which is preliminary data.</text>
</comment>
<feature type="compositionally biased region" description="Polar residues" evidence="7">
    <location>
        <begin position="645"/>
        <end position="654"/>
    </location>
</feature>
<dbReference type="Gene3D" id="2.10.110.10">
    <property type="entry name" value="Cysteine Rich Protein"/>
    <property type="match status" value="4"/>
</dbReference>
<evidence type="ECO:0000256" key="4">
    <source>
        <dbReference type="ARBA" id="ARBA00022833"/>
    </source>
</evidence>
<dbReference type="GO" id="GO:0030695">
    <property type="term" value="F:GTPase regulator activity"/>
    <property type="evidence" value="ECO:0007669"/>
    <property type="project" value="UniProtKB-ARBA"/>
</dbReference>
<dbReference type="GO" id="GO:0005737">
    <property type="term" value="C:cytoplasm"/>
    <property type="evidence" value="ECO:0007669"/>
    <property type="project" value="TreeGrafter"/>
</dbReference>
<dbReference type="Pfam" id="PF00412">
    <property type="entry name" value="LIM"/>
    <property type="match status" value="2"/>
</dbReference>
<protein>
    <submittedName>
        <fullName evidence="10">Uncharacterized protein</fullName>
    </submittedName>
</protein>
<keyword evidence="5" id="KW-0539">Nucleus</keyword>
<feature type="compositionally biased region" description="Polar residues" evidence="7">
    <location>
        <begin position="1080"/>
        <end position="1094"/>
    </location>
</feature>
<organism evidence="10 11">
    <name type="scientific">Periconia digitata</name>
    <dbReference type="NCBI Taxonomy" id="1303443"/>
    <lineage>
        <taxon>Eukaryota</taxon>
        <taxon>Fungi</taxon>
        <taxon>Dikarya</taxon>
        <taxon>Ascomycota</taxon>
        <taxon>Pezizomycotina</taxon>
        <taxon>Dothideomycetes</taxon>
        <taxon>Pleosporomycetidae</taxon>
        <taxon>Pleosporales</taxon>
        <taxon>Massarineae</taxon>
        <taxon>Periconiaceae</taxon>
        <taxon>Periconia</taxon>
    </lineage>
</organism>
<dbReference type="PROSITE" id="PS00478">
    <property type="entry name" value="LIM_DOMAIN_1"/>
    <property type="match status" value="2"/>
</dbReference>
<evidence type="ECO:0000256" key="2">
    <source>
        <dbReference type="ARBA" id="ARBA00022723"/>
    </source>
</evidence>
<dbReference type="GO" id="GO:0030036">
    <property type="term" value="P:actin cytoskeleton organization"/>
    <property type="evidence" value="ECO:0007669"/>
    <property type="project" value="TreeGrafter"/>
</dbReference>
<feature type="region of interest" description="Disordered" evidence="7">
    <location>
        <begin position="789"/>
        <end position="808"/>
    </location>
</feature>
<proteinExistence type="predicted"/>
<keyword evidence="4 6" id="KW-0862">Zinc</keyword>
<keyword evidence="6" id="KW-0440">LIM domain</keyword>
<name>A0A9W4XHH6_9PLEO</name>
<dbReference type="SMART" id="SM00324">
    <property type="entry name" value="RhoGAP"/>
    <property type="match status" value="1"/>
</dbReference>
<evidence type="ECO:0000313" key="10">
    <source>
        <dbReference type="EMBL" id="CAI6332123.1"/>
    </source>
</evidence>
<feature type="compositionally biased region" description="Polar residues" evidence="7">
    <location>
        <begin position="588"/>
        <end position="611"/>
    </location>
</feature>
<keyword evidence="3" id="KW-0677">Repeat</keyword>
<feature type="compositionally biased region" description="Basic and acidic residues" evidence="7">
    <location>
        <begin position="577"/>
        <end position="587"/>
    </location>
</feature>
<dbReference type="PANTHER" id="PTHR24215:SF10">
    <property type="entry name" value="RHO-GTPASE-ACTIVATING PROTEIN LRG1"/>
    <property type="match status" value="1"/>
</dbReference>
<dbReference type="InterPro" id="IPR008936">
    <property type="entry name" value="Rho_GTPase_activation_prot"/>
</dbReference>
<evidence type="ECO:0000256" key="3">
    <source>
        <dbReference type="ARBA" id="ARBA00022737"/>
    </source>
</evidence>
<reference evidence="10" key="1">
    <citation type="submission" date="2023-01" db="EMBL/GenBank/DDBJ databases">
        <authorList>
            <person name="Van Ghelder C."/>
            <person name="Rancurel C."/>
        </authorList>
    </citation>
    <scope>NUCLEOTIDE SEQUENCE</scope>
    <source>
        <strain evidence="10">CNCM I-4278</strain>
    </source>
</reference>
<dbReference type="Gene3D" id="1.10.555.10">
    <property type="entry name" value="Rho GTPase activation protein"/>
    <property type="match status" value="1"/>
</dbReference>
<feature type="domain" description="LIM zinc-binding" evidence="8">
    <location>
        <begin position="79"/>
        <end position="139"/>
    </location>
</feature>
<comment type="subcellular location">
    <subcellularLocation>
        <location evidence="1">Nucleus</location>
    </subcellularLocation>
</comment>
<dbReference type="SUPFAM" id="SSF57716">
    <property type="entry name" value="Glucocorticoid receptor-like (DNA-binding domain)"/>
    <property type="match status" value="3"/>
</dbReference>
<dbReference type="GO" id="GO:0046872">
    <property type="term" value="F:metal ion binding"/>
    <property type="evidence" value="ECO:0007669"/>
    <property type="project" value="UniProtKB-KW"/>
</dbReference>
<gene>
    <name evidence="10" type="ORF">PDIGIT_LOCUS5153</name>
</gene>
<dbReference type="CDD" id="cd09391">
    <property type="entry name" value="LIM1_Lrg1p_like"/>
    <property type="match status" value="1"/>
</dbReference>
<dbReference type="OrthoDB" id="20689at2759"/>
<dbReference type="PROSITE" id="PS50238">
    <property type="entry name" value="RHOGAP"/>
    <property type="match status" value="1"/>
</dbReference>
<feature type="region of interest" description="Disordered" evidence="7">
    <location>
        <begin position="1"/>
        <end position="80"/>
    </location>
</feature>
<dbReference type="PANTHER" id="PTHR24215">
    <property type="entry name" value="RHO-GTPASE-ACTIVATING PROTEIN LRG1"/>
    <property type="match status" value="1"/>
</dbReference>
<dbReference type="GO" id="GO:0007165">
    <property type="term" value="P:signal transduction"/>
    <property type="evidence" value="ECO:0007669"/>
    <property type="project" value="InterPro"/>
</dbReference>
<evidence type="ECO:0000256" key="7">
    <source>
        <dbReference type="SAM" id="MobiDB-lite"/>
    </source>
</evidence>
<evidence type="ECO:0000259" key="9">
    <source>
        <dbReference type="PROSITE" id="PS50238"/>
    </source>
</evidence>
<dbReference type="PROSITE" id="PS50023">
    <property type="entry name" value="LIM_DOMAIN_2"/>
    <property type="match status" value="2"/>
</dbReference>
<dbReference type="Proteomes" id="UP001152607">
    <property type="component" value="Unassembled WGS sequence"/>
</dbReference>
<dbReference type="Pfam" id="PF00620">
    <property type="entry name" value="RhoGAP"/>
    <property type="match status" value="1"/>
</dbReference>
<dbReference type="InterPro" id="IPR000198">
    <property type="entry name" value="RhoGAP_dom"/>
</dbReference>
<dbReference type="AlphaFoldDB" id="A0A9W4XHH6"/>
<dbReference type="InterPro" id="IPR001781">
    <property type="entry name" value="Znf_LIM"/>
</dbReference>
<evidence type="ECO:0000259" key="8">
    <source>
        <dbReference type="PROSITE" id="PS50023"/>
    </source>
</evidence>
<evidence type="ECO:0000256" key="5">
    <source>
        <dbReference type="ARBA" id="ARBA00023242"/>
    </source>
</evidence>
<sequence length="1162" mass="129128">MNTPSEGQPSLGGYGGPPPHGSEPRSSSLQRQPTNPYDMSSQQNLSPPRNAGPPARSLTDPTEQPPQDQPREKPRGRSKICGKCGEGLTGQFVRALGDTYHLECFTCHDCGKIVASKFFPVPEKPPGQYPLCETDYFRRLDLLCFDCGQALRGSYITALDRKYHIEHFTCSVCPTVFGASDSYYEHEGSVYCHYHYSTKFAQRCNGCQTSILKQFVEIFRNGQNQHWHPECYMIHKYWNVRLHSTGQPVLQTPQHSDVDAPDDVRERVRKQEEEIEAKVNWIWKTLSAFEEKSATCISDMLLHVSNGAYVDGVMAAKKFIVHVELLFNSADDLDAQLVAKTPKGLTYSRESKLLCKKVVAFFALLTQSQGTGVRRLGVTQELLSLVTGLAHYLKLLIRICLQGALKLERETRSASGLTNFLAQVNSLDARLEHEAQIDQAAESAVLVPRSADACPMCDAQVEDKCLHMNDMSFNYGCMVCRGCSADLRSDFKNAYWSKSQQKVFCPACAAAQPDAENGFQSVTKLRQYVHLLKVAHARLMATLRSSGALPHTSDDPNLSAYDSSEGHRLGDTSADSHPAHLRQDNRSKSFGGQSSTDAQSNPNANYEQSMTDIKRLRSTRLDKHLSQTMKRARASRIIDGPEASQAGTDSSSRGGMQIVQERESPGDIDSTTLAVNSLALDDIARMAALEQQREQRPNAFRAGGSALLGQDQARLRNGHRRDFSGAEAANSRQRTYFSELSPLEYFKLKGLAVLQLGLLLDEAQYNQGDLLDLIETKRTNFWGKIGFGKKDKNKPKKSGPSEKPVSDRATFRQPLELLVEKYGAESTDGVGPGTLKVPALLQDSVTAMRNMDMSVEGIFRKNSNLKVLRELEEEIDAKGVESVDLSSKNPVMLANLLSRFLRFMPDPVLTLKLYRLFMVAKDIEDDALRKKVLHLVCCLLPKAHRDTMEVLFCFLNWVSSFHTIDEEAGNKMDTWNISTVMAPNILRENNEKQMRSVDQGAVRVVFDLIENNDEFCEVPEEIVELLNDDSSPELTPKEIMRQWEQRGKNPVIATPGASPRVPGGTSSRKDQRNAPHITQADHNPQAFSGESSLRQIPPHGHGFASNSHGTPPQHHDLGTPNLPYSQHPPGSAESHRTGSPHRHSYRSPAYSKSTQLSTAGAG</sequence>
<feature type="compositionally biased region" description="Basic and acidic residues" evidence="7">
    <location>
        <begin position="612"/>
        <end position="625"/>
    </location>
</feature>
<feature type="domain" description="Rho-GAP" evidence="9">
    <location>
        <begin position="813"/>
        <end position="1016"/>
    </location>
</feature>
<dbReference type="SUPFAM" id="SSF48350">
    <property type="entry name" value="GTPase activation domain, GAP"/>
    <property type="match status" value="1"/>
</dbReference>
<accession>A0A9W4XHH6</accession>
<keyword evidence="2 6" id="KW-0479">Metal-binding</keyword>
<dbReference type="FunFam" id="2.10.110.10:FF:000058">
    <property type="entry name" value="Rho GTPase activator Lrg11"/>
    <property type="match status" value="1"/>
</dbReference>
<evidence type="ECO:0000256" key="6">
    <source>
        <dbReference type="PROSITE-ProRule" id="PRU00125"/>
    </source>
</evidence>
<feature type="compositionally biased region" description="Polar residues" evidence="7">
    <location>
        <begin position="24"/>
        <end position="47"/>
    </location>
</feature>
<dbReference type="SMART" id="SM00132">
    <property type="entry name" value="LIM"/>
    <property type="match status" value="2"/>
</dbReference>
<feature type="compositionally biased region" description="Polar residues" evidence="7">
    <location>
        <begin position="1150"/>
        <end position="1162"/>
    </location>
</feature>
<feature type="domain" description="LIM zinc-binding" evidence="8">
    <location>
        <begin position="142"/>
        <end position="202"/>
    </location>
</feature>
<dbReference type="CDD" id="cd09392">
    <property type="entry name" value="LIM2_Lrg1p_like"/>
    <property type="match status" value="1"/>
</dbReference>
<feature type="region of interest" description="Disordered" evidence="7">
    <location>
        <begin position="547"/>
        <end position="654"/>
    </location>
</feature>
<dbReference type="EMBL" id="CAOQHR010000003">
    <property type="protein sequence ID" value="CAI6332123.1"/>
    <property type="molecule type" value="Genomic_DNA"/>
</dbReference>